<evidence type="ECO:0008006" key="3">
    <source>
        <dbReference type="Google" id="ProtNLM"/>
    </source>
</evidence>
<evidence type="ECO:0000313" key="2">
    <source>
        <dbReference type="Proteomes" id="UP000306196"/>
    </source>
</evidence>
<evidence type="ECO:0000313" key="1">
    <source>
        <dbReference type="EMBL" id="TLD68340.1"/>
    </source>
</evidence>
<protein>
    <recommendedName>
        <fullName evidence="3">DUF1080 domain-containing protein</fullName>
    </recommendedName>
</protein>
<accession>A0A5R8K7L9</accession>
<keyword evidence="2" id="KW-1185">Reference proteome</keyword>
<dbReference type="EMBL" id="VAUV01000027">
    <property type="protein sequence ID" value="TLD68340.1"/>
    <property type="molecule type" value="Genomic_DNA"/>
</dbReference>
<dbReference type="AlphaFoldDB" id="A0A5R8K7L9"/>
<proteinExistence type="predicted"/>
<name>A0A5R8K7L9_9BACT</name>
<dbReference type="RefSeq" id="WP_138088732.1">
    <property type="nucleotide sequence ID" value="NZ_VAUV01000027.1"/>
</dbReference>
<dbReference type="Gene3D" id="2.60.120.560">
    <property type="entry name" value="Exo-inulinase, domain 1"/>
    <property type="match status" value="1"/>
</dbReference>
<gene>
    <name evidence="1" type="ORF">FEM03_23350</name>
</gene>
<organism evidence="1 2">
    <name type="scientific">Phragmitibacter flavus</name>
    <dbReference type="NCBI Taxonomy" id="2576071"/>
    <lineage>
        <taxon>Bacteria</taxon>
        <taxon>Pseudomonadati</taxon>
        <taxon>Verrucomicrobiota</taxon>
        <taxon>Verrucomicrobiia</taxon>
        <taxon>Verrucomicrobiales</taxon>
        <taxon>Verrucomicrobiaceae</taxon>
        <taxon>Phragmitibacter</taxon>
    </lineage>
</organism>
<dbReference type="Proteomes" id="UP000306196">
    <property type="component" value="Unassembled WGS sequence"/>
</dbReference>
<comment type="caution">
    <text evidence="1">The sequence shown here is derived from an EMBL/GenBank/DDBJ whole genome shotgun (WGS) entry which is preliminary data.</text>
</comment>
<reference evidence="1 2" key="1">
    <citation type="submission" date="2019-05" db="EMBL/GenBank/DDBJ databases">
        <title>Verrucobacter flavum gen. nov., sp. nov. a new member of the family Verrucomicrobiaceae.</title>
        <authorList>
            <person name="Szuroczki S."/>
            <person name="Abbaszade G."/>
            <person name="Szabo A."/>
            <person name="Felfoldi T."/>
            <person name="Schumann P."/>
            <person name="Boka K."/>
            <person name="Keki Z."/>
            <person name="Toumi M."/>
            <person name="Toth E."/>
        </authorList>
    </citation>
    <scope>NUCLEOTIDE SEQUENCE [LARGE SCALE GENOMIC DNA]</scope>
    <source>
        <strain evidence="1 2">MG-N-17</strain>
    </source>
</reference>
<dbReference type="OrthoDB" id="194079at2"/>
<sequence length="207" mass="22672">MLILLLISGCREARVTEWRLFDEEWRGIWVDAAFEGNGGMEAMEDGFVLKEGRPMTGMVLKAWLEKGLPVVDYSIEYEAMRVGGTDFFGTVTFPVGSAEQCVSFVLGGWGGGQMGISSVDGQDAAGNETGSSRVFENGVWYPVKIVVRAGLLQVWVDRAPVVHLMTRDRILGLRAGMEVCAPFGFATYGTEGRIRNVVVKVLPVEGW</sequence>